<proteinExistence type="predicted"/>
<keyword evidence="1" id="KW-0812">Transmembrane</keyword>
<feature type="transmembrane region" description="Helical" evidence="1">
    <location>
        <begin position="347"/>
        <end position="364"/>
    </location>
</feature>
<keyword evidence="1" id="KW-1133">Transmembrane helix</keyword>
<sequence>MMTKKSWIGLILVSALTAAAAHGFMLSEWMQGRYVVGPNDGLSQMIPFKHFLYESMLEGNFFYSERFGLGGGTFSQLGYYFSTSLVFLATAAITMILEWMGILSSPELQYWADVTVFVSMIRLTVILLITTVFFRIIGLKTQFSYIAAVIYGISILYFRHVTYWEFFADAMLFLPLLLIGAERIMRYGKPGWFIAAVVLSMVDNFYFAYINFLLAFIYIVFRWFIPLTKNEGNKRQQIGQFLMGGLLGAAISSPFFVPAVYGYLNNFRPPFEGEIPLFEMTENILSDGKMVVLPAFAVICLFLYPLYKQRGYRLFAIMTVMLAVLHASPAVGSVFNGFSAPQFRWEHMLMLAAGGLVAVTLQNWREIQLKHAGIAAVGTIAVYILFSTMELEGKPSLYADSLVVMALITCALVILAAVRQFKHWNIALWTGIIAFSLITVNLYQEEKLTGNHPQVEQVQGQGIPQSFFTSDAYNGSASRELVQQLTEGEEDPLARIEWMIGTRNNTPIVQNFLGTSIYSSILNQHLLHFYLDDLSIDMGRESVSRYAGFGGRANLYSLLNGVYAIRSDKGNPIPYGFEEVAQNGEFKAFESNHRLPFVRTTNRIYTEEELGDSPAIVREHAMLDGVILDEWNDTSETAPSAENLIDKVTIQPVRAEYENDELVVTGKNGGVDLKVSDVRLLKEDTYVSFNLERSTADIGFHLKVNEYKTTRKRTDSIYRTRVNDITIRIPSEETIRIRVPEGTYTFSDLALYAEDYTTLEKAEREDEQTSGATVEWKGEHADVQLDNSNGDTFAVMPIPFEKGWRAKVNGENVSVQKANYAFTAIPIEPGPNTIEMTYRPPYFVISLWISLLALVSTIVWLVKGIRSKPFAH</sequence>
<feature type="transmembrane region" description="Helical" evidence="1">
    <location>
        <begin position="205"/>
        <end position="225"/>
    </location>
</feature>
<accession>A0ABR8PJ16</accession>
<comment type="caution">
    <text evidence="2">The sequence shown here is derived from an EMBL/GenBank/DDBJ whole genome shotgun (WGS) entry which is preliminary data.</text>
</comment>
<feature type="transmembrane region" description="Helical" evidence="1">
    <location>
        <begin position="166"/>
        <end position="185"/>
    </location>
</feature>
<feature type="transmembrane region" description="Helical" evidence="1">
    <location>
        <begin position="79"/>
        <end position="102"/>
    </location>
</feature>
<dbReference type="InterPro" id="IPR018580">
    <property type="entry name" value="Uncharacterised_YfhO"/>
</dbReference>
<dbReference type="PANTHER" id="PTHR38454">
    <property type="entry name" value="INTEGRAL MEMBRANE PROTEIN-RELATED"/>
    <property type="match status" value="1"/>
</dbReference>
<dbReference type="EMBL" id="JACSQY010000004">
    <property type="protein sequence ID" value="MBD7908151.1"/>
    <property type="molecule type" value="Genomic_DNA"/>
</dbReference>
<feature type="transmembrane region" description="Helical" evidence="1">
    <location>
        <begin position="425"/>
        <end position="443"/>
    </location>
</feature>
<evidence type="ECO:0000313" key="3">
    <source>
        <dbReference type="Proteomes" id="UP000659496"/>
    </source>
</evidence>
<feature type="transmembrane region" description="Helical" evidence="1">
    <location>
        <begin position="842"/>
        <end position="862"/>
    </location>
</feature>
<feature type="transmembrane region" description="Helical" evidence="1">
    <location>
        <begin position="401"/>
        <end position="418"/>
    </location>
</feature>
<protein>
    <submittedName>
        <fullName evidence="2">YfhO family protein</fullName>
    </submittedName>
</protein>
<name>A0ABR8PJ16_9BACL</name>
<dbReference type="Pfam" id="PF09586">
    <property type="entry name" value="YfhO"/>
    <property type="match status" value="1"/>
</dbReference>
<feature type="transmembrane region" description="Helical" evidence="1">
    <location>
        <begin position="371"/>
        <end position="389"/>
    </location>
</feature>
<dbReference type="Proteomes" id="UP000659496">
    <property type="component" value="Unassembled WGS sequence"/>
</dbReference>
<evidence type="ECO:0000313" key="2">
    <source>
        <dbReference type="EMBL" id="MBD7908151.1"/>
    </source>
</evidence>
<feature type="transmembrane region" description="Helical" evidence="1">
    <location>
        <begin position="246"/>
        <end position="264"/>
    </location>
</feature>
<gene>
    <name evidence="2" type="ORF">H9659_07410</name>
</gene>
<dbReference type="PANTHER" id="PTHR38454:SF1">
    <property type="entry name" value="INTEGRAL MEMBRANE PROTEIN"/>
    <property type="match status" value="1"/>
</dbReference>
<keyword evidence="3" id="KW-1185">Reference proteome</keyword>
<keyword evidence="1" id="KW-0472">Membrane</keyword>
<dbReference type="RefSeq" id="WP_191689300.1">
    <property type="nucleotide sequence ID" value="NZ_JACSQY010000004.1"/>
</dbReference>
<feature type="transmembrane region" description="Helical" evidence="1">
    <location>
        <begin position="314"/>
        <end position="335"/>
    </location>
</feature>
<evidence type="ECO:0000256" key="1">
    <source>
        <dbReference type="SAM" id="Phobius"/>
    </source>
</evidence>
<feature type="transmembrane region" description="Helical" evidence="1">
    <location>
        <begin position="284"/>
        <end position="307"/>
    </location>
</feature>
<reference evidence="2 3" key="1">
    <citation type="submission" date="2020-08" db="EMBL/GenBank/DDBJ databases">
        <title>A Genomic Blueprint of the Chicken Gut Microbiome.</title>
        <authorList>
            <person name="Gilroy R."/>
            <person name="Ravi A."/>
            <person name="Getino M."/>
            <person name="Pursley I."/>
            <person name="Horton D.L."/>
            <person name="Alikhan N.-F."/>
            <person name="Baker D."/>
            <person name="Gharbi K."/>
            <person name="Hall N."/>
            <person name="Watson M."/>
            <person name="Adriaenssens E.M."/>
            <person name="Foster-Nyarko E."/>
            <person name="Jarju S."/>
            <person name="Secka A."/>
            <person name="Antonio M."/>
            <person name="Oren A."/>
            <person name="Chaudhuri R."/>
            <person name="La Ragione R.M."/>
            <person name="Hildebrand F."/>
            <person name="Pallen M.J."/>
        </authorList>
    </citation>
    <scope>NUCLEOTIDE SEQUENCE [LARGE SCALE GENOMIC DNA]</scope>
    <source>
        <strain evidence="2 3">Sa3CUA8</strain>
    </source>
</reference>
<feature type="transmembrane region" description="Helical" evidence="1">
    <location>
        <begin position="143"/>
        <end position="159"/>
    </location>
</feature>
<organism evidence="2 3">
    <name type="scientific">Sporosarcina gallistercoris</name>
    <dbReference type="NCBI Taxonomy" id="2762245"/>
    <lineage>
        <taxon>Bacteria</taxon>
        <taxon>Bacillati</taxon>
        <taxon>Bacillota</taxon>
        <taxon>Bacilli</taxon>
        <taxon>Bacillales</taxon>
        <taxon>Caryophanaceae</taxon>
        <taxon>Sporosarcina</taxon>
    </lineage>
</organism>
<feature type="transmembrane region" description="Helical" evidence="1">
    <location>
        <begin position="114"/>
        <end position="137"/>
    </location>
</feature>